<keyword evidence="2" id="KW-1185">Reference proteome</keyword>
<dbReference type="Proteomes" id="UP000092154">
    <property type="component" value="Unassembled WGS sequence"/>
</dbReference>
<dbReference type="EMBL" id="KV448275">
    <property type="protein sequence ID" value="OAX38822.1"/>
    <property type="molecule type" value="Genomic_DNA"/>
</dbReference>
<name>A0A1B7N1W0_9AGAM</name>
<dbReference type="OrthoDB" id="2646380at2759"/>
<dbReference type="InParanoid" id="A0A1B7N1W0"/>
<gene>
    <name evidence="1" type="ORF">K503DRAFT_132437</name>
</gene>
<sequence length="202" mass="23520">MVLEVLSDTWPVILVNDMVIFSNQVIHSDMPNEIPWSDRGSQYTRYFPYHPSHRISVFGNKMAYALPWDCIPEHGAPLEKFSDNQDHFYVHIWDFNKRTIARAENDYDRSSPDPLICTPGQLTGSCFVGNIISNHPYTATVCRRLVHRSQRMAFTAYSWNRIGLFYHGSLLARSMFKLFALQLTRTSLWNKFGGPGWQDYDY</sequence>
<accession>A0A1B7N1W0</accession>
<proteinExistence type="predicted"/>
<protein>
    <submittedName>
        <fullName evidence="1">Uncharacterized protein</fullName>
    </submittedName>
</protein>
<organism evidence="1 2">
    <name type="scientific">Rhizopogon vinicolor AM-OR11-026</name>
    <dbReference type="NCBI Taxonomy" id="1314800"/>
    <lineage>
        <taxon>Eukaryota</taxon>
        <taxon>Fungi</taxon>
        <taxon>Dikarya</taxon>
        <taxon>Basidiomycota</taxon>
        <taxon>Agaricomycotina</taxon>
        <taxon>Agaricomycetes</taxon>
        <taxon>Agaricomycetidae</taxon>
        <taxon>Boletales</taxon>
        <taxon>Suillineae</taxon>
        <taxon>Rhizopogonaceae</taxon>
        <taxon>Rhizopogon</taxon>
    </lineage>
</organism>
<evidence type="ECO:0000313" key="2">
    <source>
        <dbReference type="Proteomes" id="UP000092154"/>
    </source>
</evidence>
<reference evidence="1 2" key="1">
    <citation type="submission" date="2016-06" db="EMBL/GenBank/DDBJ databases">
        <title>Comparative genomics of the ectomycorrhizal sister species Rhizopogon vinicolor and Rhizopogon vesiculosus (Basidiomycota: Boletales) reveals a divergence of the mating type B locus.</title>
        <authorList>
            <consortium name="DOE Joint Genome Institute"/>
            <person name="Mujic A.B."/>
            <person name="Kuo A."/>
            <person name="Tritt A."/>
            <person name="Lipzen A."/>
            <person name="Chen C."/>
            <person name="Johnson J."/>
            <person name="Sharma A."/>
            <person name="Barry K."/>
            <person name="Grigoriev I.V."/>
            <person name="Spatafora J.W."/>
        </authorList>
    </citation>
    <scope>NUCLEOTIDE SEQUENCE [LARGE SCALE GENOMIC DNA]</scope>
    <source>
        <strain evidence="1 2">AM-OR11-026</strain>
    </source>
</reference>
<dbReference type="AlphaFoldDB" id="A0A1B7N1W0"/>
<evidence type="ECO:0000313" key="1">
    <source>
        <dbReference type="EMBL" id="OAX38822.1"/>
    </source>
</evidence>